<gene>
    <name evidence="2" type="ORF">SCUD_LOCUS5269</name>
</gene>
<evidence type="ECO:0000313" key="3">
    <source>
        <dbReference type="Proteomes" id="UP000279833"/>
    </source>
</evidence>
<reference evidence="4" key="1">
    <citation type="submission" date="2016-06" db="UniProtKB">
        <authorList>
            <consortium name="WormBaseParasite"/>
        </authorList>
    </citation>
    <scope>IDENTIFICATION</scope>
</reference>
<name>A0A183JRC9_9TREM</name>
<protein>
    <submittedName>
        <fullName evidence="4">MDM2</fullName>
    </submittedName>
</protein>
<evidence type="ECO:0000313" key="4">
    <source>
        <dbReference type="WBParaSite" id="SCUD_0000526801-mRNA-1"/>
    </source>
</evidence>
<dbReference type="STRING" id="6186.A0A183JRC9"/>
<dbReference type="EMBL" id="UZAK01008256">
    <property type="protein sequence ID" value="VDO94397.1"/>
    <property type="molecule type" value="Genomic_DNA"/>
</dbReference>
<evidence type="ECO:0000256" key="1">
    <source>
        <dbReference type="SAM" id="MobiDB-lite"/>
    </source>
</evidence>
<feature type="region of interest" description="Disordered" evidence="1">
    <location>
        <begin position="1"/>
        <end position="30"/>
    </location>
</feature>
<organism evidence="4">
    <name type="scientific">Schistosoma curassoni</name>
    <dbReference type="NCBI Taxonomy" id="6186"/>
    <lineage>
        <taxon>Eukaryota</taxon>
        <taxon>Metazoa</taxon>
        <taxon>Spiralia</taxon>
        <taxon>Lophotrochozoa</taxon>
        <taxon>Platyhelminthes</taxon>
        <taxon>Trematoda</taxon>
        <taxon>Digenea</taxon>
        <taxon>Strigeidida</taxon>
        <taxon>Schistosomatoidea</taxon>
        <taxon>Schistosomatidae</taxon>
        <taxon>Schistosoma</taxon>
    </lineage>
</organism>
<keyword evidence="3" id="KW-1185">Reference proteome</keyword>
<proteinExistence type="predicted"/>
<feature type="compositionally biased region" description="Basic and acidic residues" evidence="1">
    <location>
        <begin position="1"/>
        <end position="19"/>
    </location>
</feature>
<sequence>NGDRHEKNEQELDGTRKEGPGQNIKPRPNPDDFCMTMWSYQEIKHEDVPLPELLEILLSGKSDLISKRVFGEIQPHRNLAQELRVS</sequence>
<evidence type="ECO:0000313" key="2">
    <source>
        <dbReference type="EMBL" id="VDO94397.1"/>
    </source>
</evidence>
<dbReference type="WBParaSite" id="SCUD_0000526801-mRNA-1">
    <property type="protein sequence ID" value="SCUD_0000526801-mRNA-1"/>
    <property type="gene ID" value="SCUD_0000526801"/>
</dbReference>
<dbReference type="AlphaFoldDB" id="A0A183JRC9"/>
<dbReference type="Proteomes" id="UP000279833">
    <property type="component" value="Unassembled WGS sequence"/>
</dbReference>
<accession>A0A183JRC9</accession>
<reference evidence="2 3" key="2">
    <citation type="submission" date="2018-11" db="EMBL/GenBank/DDBJ databases">
        <authorList>
            <consortium name="Pathogen Informatics"/>
        </authorList>
    </citation>
    <scope>NUCLEOTIDE SEQUENCE [LARGE SCALE GENOMIC DNA]</scope>
    <source>
        <strain evidence="2">Dakar</strain>
        <strain evidence="3">Dakar, Senegal</strain>
    </source>
</reference>